<dbReference type="InterPro" id="IPR000999">
    <property type="entry name" value="RNase_III_dom"/>
</dbReference>
<dbReference type="GO" id="GO:0004525">
    <property type="term" value="F:ribonuclease III activity"/>
    <property type="evidence" value="ECO:0007669"/>
    <property type="project" value="InterPro"/>
</dbReference>
<evidence type="ECO:0000313" key="4">
    <source>
        <dbReference type="EMBL" id="KIW37600.1"/>
    </source>
</evidence>
<dbReference type="Gene3D" id="1.10.1520.10">
    <property type="entry name" value="Ribonuclease III domain"/>
    <property type="match status" value="1"/>
</dbReference>
<dbReference type="CDD" id="cd00593">
    <property type="entry name" value="RIBOc"/>
    <property type="match status" value="1"/>
</dbReference>
<dbReference type="RefSeq" id="XP_016257816.1">
    <property type="nucleotide sequence ID" value="XM_016411775.1"/>
</dbReference>
<dbReference type="GO" id="GO:0005654">
    <property type="term" value="C:nucleoplasm"/>
    <property type="evidence" value="ECO:0007669"/>
    <property type="project" value="TreeGrafter"/>
</dbReference>
<dbReference type="EMBL" id="KN847343">
    <property type="protein sequence ID" value="KIW37600.1"/>
    <property type="molecule type" value="Genomic_DNA"/>
</dbReference>
<feature type="region of interest" description="Disordered" evidence="2">
    <location>
        <begin position="1"/>
        <end position="43"/>
    </location>
</feature>
<reference evidence="4 5" key="1">
    <citation type="submission" date="2015-01" db="EMBL/GenBank/DDBJ databases">
        <title>The Genome Sequence of Exophiala oligosperma CBS72588.</title>
        <authorList>
            <consortium name="The Broad Institute Genomics Platform"/>
            <person name="Cuomo C."/>
            <person name="de Hoog S."/>
            <person name="Gorbushina A."/>
            <person name="Stielow B."/>
            <person name="Teixiera M."/>
            <person name="Abouelleil A."/>
            <person name="Chapman S.B."/>
            <person name="Priest M."/>
            <person name="Young S.K."/>
            <person name="Wortman J."/>
            <person name="Nusbaum C."/>
            <person name="Birren B."/>
        </authorList>
    </citation>
    <scope>NUCLEOTIDE SEQUENCE [LARGE SCALE GENOMIC DNA]</scope>
    <source>
        <strain evidence="4 5">CBS 72588</strain>
    </source>
</reference>
<dbReference type="PROSITE" id="PS50142">
    <property type="entry name" value="RNASE_3_2"/>
    <property type="match status" value="1"/>
</dbReference>
<dbReference type="STRING" id="215243.A0A0D2D5G7"/>
<accession>A0A0D2D5G7</accession>
<dbReference type="SUPFAM" id="SSF69065">
    <property type="entry name" value="RNase III domain-like"/>
    <property type="match status" value="1"/>
</dbReference>
<dbReference type="Pfam" id="PF00636">
    <property type="entry name" value="Ribonuclease_3"/>
    <property type="match status" value="1"/>
</dbReference>
<dbReference type="Proteomes" id="UP000053342">
    <property type="component" value="Unassembled WGS sequence"/>
</dbReference>
<dbReference type="GO" id="GO:0006369">
    <property type="term" value="P:termination of RNA polymerase II transcription"/>
    <property type="evidence" value="ECO:0007669"/>
    <property type="project" value="TreeGrafter"/>
</dbReference>
<organism evidence="4 5">
    <name type="scientific">Exophiala oligosperma</name>
    <dbReference type="NCBI Taxonomy" id="215243"/>
    <lineage>
        <taxon>Eukaryota</taxon>
        <taxon>Fungi</taxon>
        <taxon>Dikarya</taxon>
        <taxon>Ascomycota</taxon>
        <taxon>Pezizomycotina</taxon>
        <taxon>Eurotiomycetes</taxon>
        <taxon>Chaetothyriomycetidae</taxon>
        <taxon>Chaetothyriales</taxon>
        <taxon>Herpotrichiellaceae</taxon>
        <taxon>Exophiala</taxon>
    </lineage>
</organism>
<protein>
    <recommendedName>
        <fullName evidence="3">RNase III domain-containing protein</fullName>
    </recommendedName>
</protein>
<keyword evidence="1" id="KW-0694">RNA-binding</keyword>
<dbReference type="Gene3D" id="3.30.160.20">
    <property type="match status" value="1"/>
</dbReference>
<sequence length="299" mass="33725">MSNFDKKKKRKAEGDHNVHAAKKPHNVQNNKPNGHVTPKSLPSLPQIQDKYIDEVFTHTSLSHEKNYDRLEFLGDAYIQIIATQLIYESSTTLSAGEMSQLRESLVRNETLSQYTVLYGLDQRLKQFKRLSNLSSPAWLKIKGDVFEAYMAAVVLSNPDGFAVAKKFLTELWTPKVKAVVAEPQASPMSKQELAKRLHGNGVLINYVDERKPEIHYGQGKETYYVGVYFTGWGWENQYLGSGKGLSRTAAGQEAAAVALTNHPLIDEIAAVRADFYARKKEEAKEKERDKEEANPKPKE</sequence>
<evidence type="ECO:0000256" key="1">
    <source>
        <dbReference type="ARBA" id="ARBA00022884"/>
    </source>
</evidence>
<feature type="region of interest" description="Disordered" evidence="2">
    <location>
        <begin position="280"/>
        <end position="299"/>
    </location>
</feature>
<feature type="domain" description="RNase III" evidence="3">
    <location>
        <begin position="50"/>
        <end position="158"/>
    </location>
</feature>
<dbReference type="HOGENOM" id="CLU_048162_0_0_1"/>
<proteinExistence type="predicted"/>
<gene>
    <name evidence="4" type="ORF">PV06_10243</name>
</gene>
<evidence type="ECO:0000259" key="3">
    <source>
        <dbReference type="PROSITE" id="PS50142"/>
    </source>
</evidence>
<dbReference type="SUPFAM" id="SSF54768">
    <property type="entry name" value="dsRNA-binding domain-like"/>
    <property type="match status" value="1"/>
</dbReference>
<dbReference type="GeneID" id="27362317"/>
<evidence type="ECO:0000256" key="2">
    <source>
        <dbReference type="SAM" id="MobiDB-lite"/>
    </source>
</evidence>
<dbReference type="OrthoDB" id="2392202at2759"/>
<name>A0A0D2D5G7_9EURO</name>
<dbReference type="PANTHER" id="PTHR11207">
    <property type="entry name" value="RIBONUCLEASE III"/>
    <property type="match status" value="1"/>
</dbReference>
<dbReference type="GO" id="GO:0006364">
    <property type="term" value="P:rRNA processing"/>
    <property type="evidence" value="ECO:0007669"/>
    <property type="project" value="TreeGrafter"/>
</dbReference>
<dbReference type="GO" id="GO:0003723">
    <property type="term" value="F:RNA binding"/>
    <property type="evidence" value="ECO:0007669"/>
    <property type="project" value="UniProtKB-KW"/>
</dbReference>
<dbReference type="AlphaFoldDB" id="A0A0D2D5G7"/>
<feature type="compositionally biased region" description="Basic residues" evidence="2">
    <location>
        <begin position="1"/>
        <end position="11"/>
    </location>
</feature>
<keyword evidence="5" id="KW-1185">Reference proteome</keyword>
<dbReference type="PROSITE" id="PS00517">
    <property type="entry name" value="RNASE_3_1"/>
    <property type="match status" value="1"/>
</dbReference>
<dbReference type="GO" id="GO:0034475">
    <property type="term" value="P:U4 snRNA 3'-end processing"/>
    <property type="evidence" value="ECO:0007669"/>
    <property type="project" value="TreeGrafter"/>
</dbReference>
<dbReference type="InterPro" id="IPR036389">
    <property type="entry name" value="RNase_III_sf"/>
</dbReference>
<evidence type="ECO:0000313" key="5">
    <source>
        <dbReference type="Proteomes" id="UP000053342"/>
    </source>
</evidence>
<dbReference type="VEuPathDB" id="FungiDB:PV06_10243"/>
<dbReference type="PANTHER" id="PTHR11207:SF0">
    <property type="entry name" value="RIBONUCLEASE 3"/>
    <property type="match status" value="1"/>
</dbReference>
<dbReference type="SMART" id="SM00535">
    <property type="entry name" value="RIBOc"/>
    <property type="match status" value="1"/>
</dbReference>